<keyword evidence="2 8" id="KW-1003">Cell membrane</keyword>
<keyword evidence="3 8" id="KW-0812">Transmembrane</keyword>
<dbReference type="GO" id="GO:0030425">
    <property type="term" value="C:dendrite"/>
    <property type="evidence" value="ECO:0007669"/>
    <property type="project" value="TreeGrafter"/>
</dbReference>
<evidence type="ECO:0000256" key="2">
    <source>
        <dbReference type="ARBA" id="ARBA00022475"/>
    </source>
</evidence>
<evidence type="ECO:0000256" key="8">
    <source>
        <dbReference type="RuleBase" id="RU363108"/>
    </source>
</evidence>
<feature type="transmembrane region" description="Helical" evidence="8">
    <location>
        <begin position="160"/>
        <end position="177"/>
    </location>
</feature>
<evidence type="ECO:0000256" key="1">
    <source>
        <dbReference type="ARBA" id="ARBA00004651"/>
    </source>
</evidence>
<dbReference type="GO" id="GO:0007165">
    <property type="term" value="P:signal transduction"/>
    <property type="evidence" value="ECO:0007669"/>
    <property type="project" value="UniProtKB-KW"/>
</dbReference>
<feature type="transmembrane region" description="Helical" evidence="8">
    <location>
        <begin position="264"/>
        <end position="282"/>
    </location>
</feature>
<dbReference type="PANTHER" id="PTHR21143:SF133">
    <property type="entry name" value="GUSTATORY AND PHEROMONE RECEPTOR 32A-RELATED"/>
    <property type="match status" value="1"/>
</dbReference>
<dbReference type="GO" id="GO:0008049">
    <property type="term" value="P:male courtship behavior"/>
    <property type="evidence" value="ECO:0007669"/>
    <property type="project" value="TreeGrafter"/>
</dbReference>
<sequence length="407" mass="47129">MEVSNTAVMKPLTAWDIIPGEKPLKRSVTVKRKQLIWEQLNDESLPNRSELKIYKIIHLTSQILGILPLNSKFEKSKFWLIIAVILKIFELCVLIFNLKMGVDHISEKVISAVYSLNMSILVSSFIKSIFHVILVYAYCDYWRKVIDCNKEKFPPKHSIRMFYISLVKFILDFGYLMHQFDESLGGHDLLVGTLSATYNVLIGNIIIAHFCQNIEILTKQIQVCESEIKKSKFILPKLKQLTIRVNYLIDLGENINEMFQIQNLLLFPSSIIGFIGCLYTVIKTINFDPMGAFYNLIYGFSYIIQIGFTAFICEQFIEQVEKFNKSILYTIRKNTCNDFEIESMNERLFKKMRNNPPIDINSELHFYCANNRNIEFSVAGFFTLRYVLLVSMIGSGLTYLIITIQLG</sequence>
<evidence type="ECO:0000313" key="9">
    <source>
        <dbReference type="EMBL" id="KAK9506638.1"/>
    </source>
</evidence>
<feature type="transmembrane region" description="Helical" evidence="8">
    <location>
        <begin position="78"/>
        <end position="98"/>
    </location>
</feature>
<keyword evidence="4 8" id="KW-1133">Transmembrane helix</keyword>
<proteinExistence type="inferred from homology"/>
<dbReference type="GO" id="GO:0030424">
    <property type="term" value="C:axon"/>
    <property type="evidence" value="ECO:0007669"/>
    <property type="project" value="TreeGrafter"/>
</dbReference>
<keyword evidence="5 8" id="KW-0472">Membrane</keyword>
<organism evidence="9 10">
    <name type="scientific">Rhynocoris fuscipes</name>
    <dbReference type="NCBI Taxonomy" id="488301"/>
    <lineage>
        <taxon>Eukaryota</taxon>
        <taxon>Metazoa</taxon>
        <taxon>Ecdysozoa</taxon>
        <taxon>Arthropoda</taxon>
        <taxon>Hexapoda</taxon>
        <taxon>Insecta</taxon>
        <taxon>Pterygota</taxon>
        <taxon>Neoptera</taxon>
        <taxon>Paraneoptera</taxon>
        <taxon>Hemiptera</taxon>
        <taxon>Heteroptera</taxon>
        <taxon>Panheteroptera</taxon>
        <taxon>Cimicomorpha</taxon>
        <taxon>Reduviidae</taxon>
        <taxon>Harpactorinae</taxon>
        <taxon>Harpactorini</taxon>
        <taxon>Rhynocoris</taxon>
    </lineage>
</organism>
<dbReference type="GO" id="GO:0007635">
    <property type="term" value="P:chemosensory behavior"/>
    <property type="evidence" value="ECO:0007669"/>
    <property type="project" value="TreeGrafter"/>
</dbReference>
<evidence type="ECO:0000256" key="3">
    <source>
        <dbReference type="ARBA" id="ARBA00022692"/>
    </source>
</evidence>
<evidence type="ECO:0000256" key="5">
    <source>
        <dbReference type="ARBA" id="ARBA00023136"/>
    </source>
</evidence>
<name>A0AAW1D6M6_9HEMI</name>
<comment type="similarity">
    <text evidence="8">Belongs to the insect chemoreceptor superfamily. Gustatory receptor (GR) family.</text>
</comment>
<feature type="transmembrane region" description="Helical" evidence="8">
    <location>
        <begin position="294"/>
        <end position="313"/>
    </location>
</feature>
<reference evidence="9 10" key="1">
    <citation type="submission" date="2022-12" db="EMBL/GenBank/DDBJ databases">
        <title>Chromosome-level genome assembly of true bugs.</title>
        <authorList>
            <person name="Ma L."/>
            <person name="Li H."/>
        </authorList>
    </citation>
    <scope>NUCLEOTIDE SEQUENCE [LARGE SCALE GENOMIC DNA]</scope>
    <source>
        <strain evidence="9">Lab_2022b</strain>
    </source>
</reference>
<feature type="transmembrane region" description="Helical" evidence="8">
    <location>
        <begin position="118"/>
        <end position="139"/>
    </location>
</feature>
<dbReference type="Proteomes" id="UP001461498">
    <property type="component" value="Unassembled WGS sequence"/>
</dbReference>
<dbReference type="GO" id="GO:0050909">
    <property type="term" value="P:sensory perception of taste"/>
    <property type="evidence" value="ECO:0007669"/>
    <property type="project" value="InterPro"/>
</dbReference>
<dbReference type="Pfam" id="PF08395">
    <property type="entry name" value="7tm_7"/>
    <property type="match status" value="1"/>
</dbReference>
<evidence type="ECO:0000256" key="6">
    <source>
        <dbReference type="ARBA" id="ARBA00023170"/>
    </source>
</evidence>
<comment type="caution">
    <text evidence="9">The sequence shown here is derived from an EMBL/GenBank/DDBJ whole genome shotgun (WGS) entry which is preliminary data.</text>
</comment>
<protein>
    <recommendedName>
        <fullName evidence="8">Gustatory receptor</fullName>
    </recommendedName>
</protein>
<dbReference type="AlphaFoldDB" id="A0AAW1D6M6"/>
<keyword evidence="10" id="KW-1185">Reference proteome</keyword>
<dbReference type="GO" id="GO:0043025">
    <property type="term" value="C:neuronal cell body"/>
    <property type="evidence" value="ECO:0007669"/>
    <property type="project" value="TreeGrafter"/>
</dbReference>
<comment type="function">
    <text evidence="8">Gustatory receptor which mediates acceptance or avoidance behavior, depending on its substrates.</text>
</comment>
<dbReference type="PANTHER" id="PTHR21143">
    <property type="entry name" value="INVERTEBRATE GUSTATORY RECEPTOR"/>
    <property type="match status" value="1"/>
</dbReference>
<evidence type="ECO:0000256" key="7">
    <source>
        <dbReference type="ARBA" id="ARBA00023224"/>
    </source>
</evidence>
<dbReference type="GO" id="GO:0005886">
    <property type="term" value="C:plasma membrane"/>
    <property type="evidence" value="ECO:0007669"/>
    <property type="project" value="UniProtKB-SubCell"/>
</dbReference>
<dbReference type="EMBL" id="JAPXFL010000005">
    <property type="protein sequence ID" value="KAK9506638.1"/>
    <property type="molecule type" value="Genomic_DNA"/>
</dbReference>
<gene>
    <name evidence="9" type="ORF">O3M35_008533</name>
</gene>
<feature type="transmembrane region" description="Helical" evidence="8">
    <location>
        <begin position="386"/>
        <end position="406"/>
    </location>
</feature>
<evidence type="ECO:0000256" key="4">
    <source>
        <dbReference type="ARBA" id="ARBA00022989"/>
    </source>
</evidence>
<feature type="transmembrane region" description="Helical" evidence="8">
    <location>
        <begin position="189"/>
        <end position="211"/>
    </location>
</feature>
<keyword evidence="7 8" id="KW-0807">Transducer</keyword>
<keyword evidence="6 8" id="KW-0675">Receptor</keyword>
<accession>A0AAW1D6M6</accession>
<evidence type="ECO:0000313" key="10">
    <source>
        <dbReference type="Proteomes" id="UP001461498"/>
    </source>
</evidence>
<dbReference type="InterPro" id="IPR013604">
    <property type="entry name" value="7TM_chemorcpt"/>
</dbReference>
<comment type="subcellular location">
    <subcellularLocation>
        <location evidence="1 8">Cell membrane</location>
        <topology evidence="1 8">Multi-pass membrane protein</topology>
    </subcellularLocation>
</comment>